<evidence type="ECO:0000313" key="5">
    <source>
        <dbReference type="Proteomes" id="UP000824988"/>
    </source>
</evidence>
<feature type="domain" description="Multidrug resistance protein MdtA-like barrel-sandwich hybrid" evidence="3">
    <location>
        <begin position="46"/>
        <end position="208"/>
    </location>
</feature>
<keyword evidence="4" id="KW-0378">Hydrolase</keyword>
<dbReference type="KEGG" id="moz:MoryE10_14240"/>
<dbReference type="GO" id="GO:0005886">
    <property type="term" value="C:plasma membrane"/>
    <property type="evidence" value="ECO:0007669"/>
    <property type="project" value="TreeGrafter"/>
</dbReference>
<protein>
    <submittedName>
        <fullName evidence="4">Glycoside hydrolase family 43</fullName>
    </submittedName>
</protein>
<dbReference type="InterPro" id="IPR058625">
    <property type="entry name" value="MdtA-like_BSH"/>
</dbReference>
<dbReference type="PANTHER" id="PTHR30438">
    <property type="entry name" value="36 KDA ANTIGEN-RELATED"/>
    <property type="match status" value="1"/>
</dbReference>
<name>A0A8D4VMW6_9GAMM</name>
<evidence type="ECO:0000256" key="1">
    <source>
        <dbReference type="ARBA" id="ARBA00009477"/>
    </source>
</evidence>
<gene>
    <name evidence="4" type="ORF">MoryE10_14240</name>
</gene>
<dbReference type="GO" id="GO:0016787">
    <property type="term" value="F:hydrolase activity"/>
    <property type="evidence" value="ECO:0007669"/>
    <property type="project" value="UniProtKB-KW"/>
</dbReference>
<feature type="coiled-coil region" evidence="2">
    <location>
        <begin position="77"/>
        <end position="104"/>
    </location>
</feature>
<sequence>MRKILWLAAAAALSIGGYAYWRVGQSVAMPAGIAAVNGRLEAIEIDLAAKYGGRVVEVAVREGETVKAGQVLVRLDAAELEAELRAAEADLRRAEQGRRYAEEQVAVALSELGYSQRAAARSQGLAEQNHASREKLDADVTRRQKAQASLQALQASVGESAAEVAAGQARIEQLRARIAECTLAAPKDGRVLYRLVEPGEVLAAGGKALTLLDMGDVYMTLFLPEAEAGKIAMNAEAHIVLDAMPDRPVPARVTFVSPQAQFTPKQVETFRERQKLVFRVKAQVDAAFLAAHADLAKPGLPGMGYVRLEPSAPWPAPAR</sequence>
<dbReference type="PANTHER" id="PTHR30438:SF2">
    <property type="entry name" value="MEMBRANE PROTEIN"/>
    <property type="match status" value="1"/>
</dbReference>
<keyword evidence="5" id="KW-1185">Reference proteome</keyword>
<evidence type="ECO:0000256" key="2">
    <source>
        <dbReference type="SAM" id="Coils"/>
    </source>
</evidence>
<dbReference type="AlphaFoldDB" id="A0A8D4VMW6"/>
<dbReference type="RefSeq" id="WP_221048662.1">
    <property type="nucleotide sequence ID" value="NZ_AP019782.1"/>
</dbReference>
<comment type="similarity">
    <text evidence="1">Belongs to the membrane fusion protein (MFP) (TC 8.A.1) family.</text>
</comment>
<evidence type="ECO:0000313" key="4">
    <source>
        <dbReference type="EMBL" id="BBL70818.1"/>
    </source>
</evidence>
<proteinExistence type="inferred from homology"/>
<dbReference type="Pfam" id="PF25917">
    <property type="entry name" value="BSH_RND"/>
    <property type="match status" value="1"/>
</dbReference>
<dbReference type="Proteomes" id="UP000824988">
    <property type="component" value="Chromosome"/>
</dbReference>
<organism evidence="4 5">
    <name type="scientific">Methylogaea oryzae</name>
    <dbReference type="NCBI Taxonomy" id="1295382"/>
    <lineage>
        <taxon>Bacteria</taxon>
        <taxon>Pseudomonadati</taxon>
        <taxon>Pseudomonadota</taxon>
        <taxon>Gammaproteobacteria</taxon>
        <taxon>Methylococcales</taxon>
        <taxon>Methylococcaceae</taxon>
        <taxon>Methylogaea</taxon>
    </lineage>
</organism>
<keyword evidence="2" id="KW-0175">Coiled coil</keyword>
<dbReference type="EMBL" id="AP019782">
    <property type="protein sequence ID" value="BBL70818.1"/>
    <property type="molecule type" value="Genomic_DNA"/>
</dbReference>
<evidence type="ECO:0000259" key="3">
    <source>
        <dbReference type="Pfam" id="PF25917"/>
    </source>
</evidence>
<accession>A0A8D4VMW6</accession>
<reference evidence="4" key="1">
    <citation type="submission" date="2019-06" db="EMBL/GenBank/DDBJ databases">
        <title>Complete genome sequence of Methylogaea oryzae strain JCM16910.</title>
        <authorList>
            <person name="Asakawa S."/>
        </authorList>
    </citation>
    <scope>NUCLEOTIDE SEQUENCE</scope>
    <source>
        <strain evidence="4">E10</strain>
    </source>
</reference>